<dbReference type="STRING" id="200378.SAMN05216553_101780"/>
<dbReference type="Pfam" id="PF12680">
    <property type="entry name" value="SnoaL_2"/>
    <property type="match status" value="1"/>
</dbReference>
<evidence type="ECO:0000313" key="2">
    <source>
        <dbReference type="EMBL" id="SDF46914.1"/>
    </source>
</evidence>
<evidence type="ECO:0000313" key="3">
    <source>
        <dbReference type="Proteomes" id="UP000199623"/>
    </source>
</evidence>
<gene>
    <name evidence="2" type="ORF">SAMN05216553_101780</name>
</gene>
<dbReference type="InterPro" id="IPR032710">
    <property type="entry name" value="NTF2-like_dom_sf"/>
</dbReference>
<dbReference type="Proteomes" id="UP000199623">
    <property type="component" value="Unassembled WGS sequence"/>
</dbReference>
<keyword evidence="3" id="KW-1185">Reference proteome</keyword>
<dbReference type="EMBL" id="FNCC01000001">
    <property type="protein sequence ID" value="SDF46914.1"/>
    <property type="molecule type" value="Genomic_DNA"/>
</dbReference>
<proteinExistence type="predicted"/>
<dbReference type="RefSeq" id="WP_090045579.1">
    <property type="nucleotide sequence ID" value="NZ_FNCC01000001.1"/>
</dbReference>
<dbReference type="Gene3D" id="3.10.450.50">
    <property type="match status" value="1"/>
</dbReference>
<protein>
    <submittedName>
        <fullName evidence="2">SnoaL-like domain-containing protein</fullName>
    </submittedName>
</protein>
<dbReference type="InterPro" id="IPR037401">
    <property type="entry name" value="SnoaL-like"/>
</dbReference>
<organism evidence="2 3">
    <name type="scientific">Lentzea fradiae</name>
    <dbReference type="NCBI Taxonomy" id="200378"/>
    <lineage>
        <taxon>Bacteria</taxon>
        <taxon>Bacillati</taxon>
        <taxon>Actinomycetota</taxon>
        <taxon>Actinomycetes</taxon>
        <taxon>Pseudonocardiales</taxon>
        <taxon>Pseudonocardiaceae</taxon>
        <taxon>Lentzea</taxon>
    </lineage>
</organism>
<dbReference type="OrthoDB" id="7560468at2"/>
<dbReference type="AlphaFoldDB" id="A0A1G7LC76"/>
<dbReference type="SUPFAM" id="SSF54427">
    <property type="entry name" value="NTF2-like"/>
    <property type="match status" value="1"/>
</dbReference>
<name>A0A1G7LC76_9PSEU</name>
<sequence>MSSTWWQAMYDDIDNKRFESLEARFTEDVVVTLAGNPPAVGRDVAMAEQREFMESFRSLRHQFTNTWEVDDTAILEGVVTYERHDGKTVEIPGATVVTRSGDLVDTVRIYLDLAPLYA</sequence>
<feature type="domain" description="SnoaL-like" evidence="1">
    <location>
        <begin position="7"/>
        <end position="102"/>
    </location>
</feature>
<reference evidence="3" key="1">
    <citation type="submission" date="2016-10" db="EMBL/GenBank/DDBJ databases">
        <authorList>
            <person name="Varghese N."/>
            <person name="Submissions S."/>
        </authorList>
    </citation>
    <scope>NUCLEOTIDE SEQUENCE [LARGE SCALE GENOMIC DNA]</scope>
    <source>
        <strain evidence="3">CGMCC 4.3506</strain>
    </source>
</reference>
<accession>A0A1G7LC76</accession>
<evidence type="ECO:0000259" key="1">
    <source>
        <dbReference type="Pfam" id="PF12680"/>
    </source>
</evidence>